<dbReference type="PRINTS" id="PR00313">
    <property type="entry name" value="CABNDNGRPT"/>
</dbReference>
<dbReference type="SUPFAM" id="SSF89260">
    <property type="entry name" value="Collagen-binding domain"/>
    <property type="match status" value="1"/>
</dbReference>
<feature type="region of interest" description="Disordered" evidence="5">
    <location>
        <begin position="11"/>
        <end position="36"/>
    </location>
</feature>
<dbReference type="Gene3D" id="2.60.120.380">
    <property type="match status" value="1"/>
</dbReference>
<evidence type="ECO:0000256" key="4">
    <source>
        <dbReference type="ARBA" id="ARBA00022737"/>
    </source>
</evidence>
<evidence type="ECO:0000313" key="8">
    <source>
        <dbReference type="EMBL" id="VDC33193.1"/>
    </source>
</evidence>
<dbReference type="InterPro" id="IPR050557">
    <property type="entry name" value="RTX_toxin/Mannuronan_C5-epim"/>
</dbReference>
<accession>A0A3P5XVS0</accession>
<dbReference type="Gene3D" id="2.150.10.10">
    <property type="entry name" value="Serralysin-like metalloprotease, C-terminal"/>
    <property type="match status" value="7"/>
</dbReference>
<keyword evidence="9" id="KW-1185">Reference proteome</keyword>
<feature type="compositionally biased region" description="Gly residues" evidence="5">
    <location>
        <begin position="26"/>
        <end position="36"/>
    </location>
</feature>
<dbReference type="Pfam" id="PF08548">
    <property type="entry name" value="Peptidase_M10_C"/>
    <property type="match status" value="1"/>
</dbReference>
<evidence type="ECO:0000259" key="7">
    <source>
        <dbReference type="Pfam" id="PF08548"/>
    </source>
</evidence>
<dbReference type="AlphaFoldDB" id="A0A3P5XVS0"/>
<sequence length="1085" mass="110865">MCLLCAANPEADPLSSWDQHTDATGTGAGGGSGGTPPGVNYAPYTWDQIAGYLTDGYWGFNGGSWRAFDIGPSRTITYDTTRLSPLAAAIAEHALEIWAAATGINFVDTGVLPSSFTEGTDTGGSTATASTITTNSIVTGSIATAYDADYYRVTLVAGQTYMIGLTRAPGSTFDPVLSLLNSSGSVLQTSDHPTNPASGEYVTFTATTTGTYYIVASDYGTRTGGYELSVQVAADLTFNDMDQSGAYAWSDLSGNSILQSFINIHDSWDDLTLNGYMLQTYIHELGHALGLGHAGPYNGNAVWGTDNVYDNDSWSASIMSYFDQLDNTFDPSDYAYLATIMPADLIAIQNLYGAGSVGYETGNTVWGPGGNLSGTYFQLMLNMWGGLVTADPLIYDYENFAFMVYDTAGNDTLDFSVFSANQVIDLNPLVRSNVGGIIGNVVIARGVVIENAIGGSGNDSITGNGVSNELHGNSGNDSLYGGGGNDFLFGGSGADRLDGGEGLDTAYYSTSTSGVRADMIYGSTNTGDAAGDIYISIESLYGSAYNDTLGGDNANNVLFGWDGHDAIDGRGGNDHIYGGAGNDRLYGGAGNDTLFGGSGSNLLDGGTGTDEASYAMATAGVWADLLAPGYNTGEAAGDTYVSIEVLRGSAYGDTLSGDDLVNSLMGENGNDVLYGRGGNDWMFGGAGNDTLVGGAGGDYMDGGDGQDFVSYHTAGSGLRAVLSAPGSNTGEAAGDSYISIEGLIGSAYNDTLGGNGLANIIDGGAGNDNIDGGAGNDTLYGGAGNDILIGGVGADVLNGGDGTDVASYWASASGLRVDLSNPASNTGEAAGDQFVSIEGLQGSGFNDTLVGNGGDNFLAGLAGHDVLHGLAGNDTLYGETGNDSLYGGEGNDHLYGGLGADMLDGGNGIDAASYLGSTTGVRADLLYSYVNTGEATGDTYFSIENLQGSNFNDILSGDHLANTFSGMDGNDIMDGRGGNDTLAGGNGNDTLIGGAGNDVLYGGAGSDTFVFHAGYDVVMDFQDNIDQLQIYASSWGGGARTVADILATATLVAGVGVRLNLAPGNILEIRGILDASLLANDIVLA</sequence>
<dbReference type="SUPFAM" id="SSF51120">
    <property type="entry name" value="beta-Roll"/>
    <property type="match status" value="4"/>
</dbReference>
<dbReference type="EMBL" id="UXAW01000107">
    <property type="protein sequence ID" value="VDC33193.1"/>
    <property type="molecule type" value="Genomic_DNA"/>
</dbReference>
<dbReference type="InterPro" id="IPR013858">
    <property type="entry name" value="Peptidase_M10B_C"/>
</dbReference>
<dbReference type="Pfam" id="PF04151">
    <property type="entry name" value="PPC"/>
    <property type="match status" value="1"/>
</dbReference>
<evidence type="ECO:0000256" key="1">
    <source>
        <dbReference type="ARBA" id="ARBA00001913"/>
    </source>
</evidence>
<evidence type="ECO:0000313" key="9">
    <source>
        <dbReference type="Proteomes" id="UP000277498"/>
    </source>
</evidence>
<feature type="domain" description="Peptidase M10 serralysin C-terminal" evidence="7">
    <location>
        <begin position="399"/>
        <end position="508"/>
    </location>
</feature>
<dbReference type="InterPro" id="IPR007280">
    <property type="entry name" value="Peptidase_C_arc/bac"/>
</dbReference>
<dbReference type="GO" id="GO:0008237">
    <property type="term" value="F:metallopeptidase activity"/>
    <property type="evidence" value="ECO:0007669"/>
    <property type="project" value="InterPro"/>
</dbReference>
<dbReference type="OrthoDB" id="733404at2"/>
<dbReference type="InterPro" id="IPR018511">
    <property type="entry name" value="Hemolysin-typ_Ca-bd_CS"/>
</dbReference>
<proteinExistence type="predicted"/>
<dbReference type="InterPro" id="IPR011049">
    <property type="entry name" value="Serralysin-like_metalloprot_C"/>
</dbReference>
<dbReference type="PANTHER" id="PTHR38340">
    <property type="entry name" value="S-LAYER PROTEIN"/>
    <property type="match status" value="1"/>
</dbReference>
<organism evidence="8 9">
    <name type="scientific">Pseudogemmobacter humi</name>
    <dbReference type="NCBI Taxonomy" id="2483812"/>
    <lineage>
        <taxon>Bacteria</taxon>
        <taxon>Pseudomonadati</taxon>
        <taxon>Pseudomonadota</taxon>
        <taxon>Alphaproteobacteria</taxon>
        <taxon>Rhodobacterales</taxon>
        <taxon>Paracoccaceae</taxon>
        <taxon>Pseudogemmobacter</taxon>
    </lineage>
</organism>
<evidence type="ECO:0000259" key="6">
    <source>
        <dbReference type="Pfam" id="PF04151"/>
    </source>
</evidence>
<keyword evidence="4" id="KW-0677">Repeat</keyword>
<dbReference type="GO" id="GO:0005615">
    <property type="term" value="C:extracellular space"/>
    <property type="evidence" value="ECO:0007669"/>
    <property type="project" value="InterPro"/>
</dbReference>
<dbReference type="Gene3D" id="3.40.390.10">
    <property type="entry name" value="Collagenase (Catalytic Domain)"/>
    <property type="match status" value="1"/>
</dbReference>
<dbReference type="InterPro" id="IPR001343">
    <property type="entry name" value="Hemolysn_Ca-bd"/>
</dbReference>
<dbReference type="GO" id="GO:0005509">
    <property type="term" value="F:calcium ion binding"/>
    <property type="evidence" value="ECO:0007669"/>
    <property type="project" value="InterPro"/>
</dbReference>
<evidence type="ECO:0000256" key="2">
    <source>
        <dbReference type="ARBA" id="ARBA00004613"/>
    </source>
</evidence>
<dbReference type="PANTHER" id="PTHR38340:SF1">
    <property type="entry name" value="S-LAYER PROTEIN"/>
    <property type="match status" value="1"/>
</dbReference>
<dbReference type="Pfam" id="PF00353">
    <property type="entry name" value="HemolysinCabind"/>
    <property type="match status" value="10"/>
</dbReference>
<dbReference type="PROSITE" id="PS00330">
    <property type="entry name" value="HEMOLYSIN_CALCIUM"/>
    <property type="match status" value="11"/>
</dbReference>
<dbReference type="InterPro" id="IPR024079">
    <property type="entry name" value="MetalloPept_cat_dom_sf"/>
</dbReference>
<protein>
    <submittedName>
        <fullName evidence="8">Bifunctional hemolysin/adenylate cyclase</fullName>
    </submittedName>
</protein>
<evidence type="ECO:0000256" key="3">
    <source>
        <dbReference type="ARBA" id="ARBA00022525"/>
    </source>
</evidence>
<dbReference type="RefSeq" id="WP_160144663.1">
    <property type="nucleotide sequence ID" value="NZ_UXAW01000107.1"/>
</dbReference>
<name>A0A3P5XVS0_9RHOB</name>
<keyword evidence="3" id="KW-0964">Secreted</keyword>
<dbReference type="Proteomes" id="UP000277498">
    <property type="component" value="Unassembled WGS sequence"/>
</dbReference>
<gene>
    <name evidence="8" type="primary">cya_4</name>
    <name evidence="8" type="ORF">XINFAN_03695</name>
</gene>
<comment type="subcellular location">
    <subcellularLocation>
        <location evidence="2">Secreted</location>
    </subcellularLocation>
</comment>
<dbReference type="SUPFAM" id="SSF55486">
    <property type="entry name" value="Metalloproteases ('zincins'), catalytic domain"/>
    <property type="match status" value="1"/>
</dbReference>
<evidence type="ECO:0000256" key="5">
    <source>
        <dbReference type="SAM" id="MobiDB-lite"/>
    </source>
</evidence>
<comment type="cofactor">
    <cofactor evidence="1">
        <name>Ca(2+)</name>
        <dbReference type="ChEBI" id="CHEBI:29108"/>
    </cofactor>
</comment>
<reference evidence="8 9" key="1">
    <citation type="submission" date="2018-11" db="EMBL/GenBank/DDBJ databases">
        <authorList>
            <person name="Criscuolo A."/>
        </authorList>
    </citation>
    <scope>NUCLEOTIDE SEQUENCE [LARGE SCALE GENOMIC DNA]</scope>
    <source>
        <strain evidence="8">ACIP111625</strain>
    </source>
</reference>
<feature type="domain" description="Peptidase C-terminal archaeal/bacterial" evidence="6">
    <location>
        <begin position="147"/>
        <end position="215"/>
    </location>
</feature>